<dbReference type="PANTHER" id="PTHR45749">
    <property type="match status" value="1"/>
</dbReference>
<accession>A0AAV7K6E6</accession>
<proteinExistence type="predicted"/>
<evidence type="ECO:0000313" key="2">
    <source>
        <dbReference type="EMBL" id="KAI6656258.1"/>
    </source>
</evidence>
<gene>
    <name evidence="2" type="ORF">LOD99_11313</name>
</gene>
<comment type="caution">
    <text evidence="2">The sequence shown here is derived from an EMBL/GenBank/DDBJ whole genome shotgun (WGS) entry which is preliminary data.</text>
</comment>
<dbReference type="Pfam" id="PF14291">
    <property type="entry name" value="DUF4371"/>
    <property type="match status" value="1"/>
</dbReference>
<dbReference type="EMBL" id="JAKMXF010000150">
    <property type="protein sequence ID" value="KAI6656258.1"/>
    <property type="molecule type" value="Genomic_DNA"/>
</dbReference>
<protein>
    <submittedName>
        <fullName evidence="2">Zinc finger MYM-type protein 1-like</fullName>
    </submittedName>
</protein>
<keyword evidence="3" id="KW-1185">Reference proteome</keyword>
<dbReference type="Proteomes" id="UP001165289">
    <property type="component" value="Unassembled WGS sequence"/>
</dbReference>
<reference evidence="2 3" key="1">
    <citation type="journal article" date="2023" name="BMC Biol.">
        <title>The compact genome of the sponge Oopsacas minuta (Hexactinellida) is lacking key metazoan core genes.</title>
        <authorList>
            <person name="Santini S."/>
            <person name="Schenkelaars Q."/>
            <person name="Jourda C."/>
            <person name="Duchesne M."/>
            <person name="Belahbib H."/>
            <person name="Rocher C."/>
            <person name="Selva M."/>
            <person name="Riesgo A."/>
            <person name="Vervoort M."/>
            <person name="Leys S.P."/>
            <person name="Kodjabachian L."/>
            <person name="Le Bivic A."/>
            <person name="Borchiellini C."/>
            <person name="Claverie J.M."/>
            <person name="Renard E."/>
        </authorList>
    </citation>
    <scope>NUCLEOTIDE SEQUENCE [LARGE SCALE GENOMIC DNA]</scope>
    <source>
        <strain evidence="2">SPO-2</strain>
    </source>
</reference>
<dbReference type="PANTHER" id="PTHR45749:SF21">
    <property type="entry name" value="DUF4371 DOMAIN-CONTAINING PROTEIN"/>
    <property type="match status" value="1"/>
</dbReference>
<evidence type="ECO:0000259" key="1">
    <source>
        <dbReference type="Pfam" id="PF14291"/>
    </source>
</evidence>
<feature type="domain" description="DUF4371" evidence="1">
    <location>
        <begin position="17"/>
        <end position="127"/>
    </location>
</feature>
<dbReference type="AlphaFoldDB" id="A0AAV7K6E6"/>
<organism evidence="2 3">
    <name type="scientific">Oopsacas minuta</name>
    <dbReference type="NCBI Taxonomy" id="111878"/>
    <lineage>
        <taxon>Eukaryota</taxon>
        <taxon>Metazoa</taxon>
        <taxon>Porifera</taxon>
        <taxon>Hexactinellida</taxon>
        <taxon>Hexasterophora</taxon>
        <taxon>Lyssacinosida</taxon>
        <taxon>Leucopsacidae</taxon>
        <taxon>Oopsacas</taxon>
    </lineage>
</organism>
<dbReference type="InterPro" id="IPR025398">
    <property type="entry name" value="DUF4371"/>
</dbReference>
<evidence type="ECO:0000313" key="3">
    <source>
        <dbReference type="Proteomes" id="UP001165289"/>
    </source>
</evidence>
<name>A0AAV7K6E6_9METZ</name>
<sequence>MAHVEAVPTLEEYKANIQHGTTITRSLDKIGENVTNENRHYVKTIAEIILLCARHEIALRGHDETRESLNPGNFRSLLTFIGNHDQIVGKRIKEDPQNAKYTSPEIQNELLGVMGDMVLQTISNEVQRRYLLVARR</sequence>